<dbReference type="HOGENOM" id="CLU_1244103_0_0_5"/>
<sequence length="222" mass="24103">MRRCALNRSRSEMLARISQSVADALRVHLELHPPDCIRYLSQAYAREQSQAAKNAIGQILLNSRSGTSKFANSPHPSSARASVPPASGNLSSSFLPAFKISRSSIPRSGSTLRPSSRPRPDPWDRIRRRHVSSSRASARSLLRGSEQRLLDQVRQAFGELADAILEACGTGLAKLEPEIAQDPPDVVLDGSRLVLQQLACRQQCPTFWLVSLASSHASGGTG</sequence>
<proteinExistence type="predicted"/>
<evidence type="ECO:0000256" key="1">
    <source>
        <dbReference type="SAM" id="MobiDB-lite"/>
    </source>
</evidence>
<dbReference type="Proteomes" id="UP000007471">
    <property type="component" value="Chromosome"/>
</dbReference>
<dbReference type="KEGG" id="mci:Mesci_5703"/>
<dbReference type="EMBL" id="CP002447">
    <property type="protein sequence ID" value="ADV14770.1"/>
    <property type="molecule type" value="Genomic_DNA"/>
</dbReference>
<protein>
    <submittedName>
        <fullName evidence="2">Uncharacterized protein</fullName>
    </submittedName>
</protein>
<feature type="compositionally biased region" description="Low complexity" evidence="1">
    <location>
        <begin position="73"/>
        <end position="87"/>
    </location>
</feature>
<feature type="region of interest" description="Disordered" evidence="1">
    <location>
        <begin position="105"/>
        <end position="139"/>
    </location>
</feature>
<dbReference type="STRING" id="765698.Mesci_5703"/>
<evidence type="ECO:0000313" key="3">
    <source>
        <dbReference type="Proteomes" id="UP000007471"/>
    </source>
</evidence>
<accession>E8THK8</accession>
<name>E8THK8_MESCW</name>
<evidence type="ECO:0000313" key="2">
    <source>
        <dbReference type="EMBL" id="ADV14770.1"/>
    </source>
</evidence>
<organism evidence="2 3">
    <name type="scientific">Mesorhizobium ciceri biovar biserrulae (strain HAMBI 2942 / LMG 23838 / WSM1271)</name>
    <dbReference type="NCBI Taxonomy" id="765698"/>
    <lineage>
        <taxon>Bacteria</taxon>
        <taxon>Pseudomonadati</taxon>
        <taxon>Pseudomonadota</taxon>
        <taxon>Alphaproteobacteria</taxon>
        <taxon>Hyphomicrobiales</taxon>
        <taxon>Phyllobacteriaceae</taxon>
        <taxon>Mesorhizobium</taxon>
    </lineage>
</organism>
<feature type="compositionally biased region" description="Low complexity" evidence="1">
    <location>
        <begin position="106"/>
        <end position="115"/>
    </location>
</feature>
<dbReference type="eggNOG" id="COG1951">
    <property type="taxonomic scope" value="Bacteria"/>
</dbReference>
<feature type="region of interest" description="Disordered" evidence="1">
    <location>
        <begin position="67"/>
        <end position="87"/>
    </location>
</feature>
<dbReference type="OrthoDB" id="9908382at2"/>
<reference evidence="3" key="1">
    <citation type="submission" date="2011-01" db="EMBL/GenBank/DDBJ databases">
        <title>Complete sequence of chromosome of Mesorhizobium ciceri bv. biserrulae WSM1271.</title>
        <authorList>
            <person name="Lucas S."/>
            <person name="Copeland A."/>
            <person name="Lapidus A."/>
            <person name="Cheng J.-F."/>
            <person name="Goodwin L."/>
            <person name="Pitluck S."/>
            <person name="Teshima H."/>
            <person name="Detter J.C."/>
            <person name="Han C."/>
            <person name="Tapia R."/>
            <person name="Land M."/>
            <person name="Hauser L."/>
            <person name="Kyrpides N."/>
            <person name="Ivanova N."/>
            <person name="Nandasena K."/>
            <person name="Reeve W.G."/>
            <person name="Howieson J.G."/>
            <person name="O'Hara G."/>
            <person name="Tiwari R.P."/>
            <person name="Woyke T."/>
        </authorList>
    </citation>
    <scope>NUCLEOTIDE SEQUENCE [LARGE SCALE GENOMIC DNA]</scope>
    <source>
        <strain evidence="3">HAMBI 2942 / LMG 23838 / WSM1271</strain>
    </source>
</reference>
<dbReference type="AlphaFoldDB" id="E8THK8"/>
<gene>
    <name evidence="2" type="ordered locus">Mesci_5703</name>
</gene>